<dbReference type="InterPro" id="IPR024332">
    <property type="entry name" value="MOZART2"/>
</dbReference>
<gene>
    <name evidence="7" type="ORF">M9458_042360</name>
</gene>
<dbReference type="GO" id="GO:0005813">
    <property type="term" value="C:centrosome"/>
    <property type="evidence" value="ECO:0007669"/>
    <property type="project" value="UniProtKB-SubCell"/>
</dbReference>
<dbReference type="EMBL" id="JAMKFB020000021">
    <property type="protein sequence ID" value="KAL0162964.1"/>
    <property type="molecule type" value="Genomic_DNA"/>
</dbReference>
<evidence type="ECO:0000256" key="6">
    <source>
        <dbReference type="SAM" id="MobiDB-lite"/>
    </source>
</evidence>
<accession>A0ABD0NLX3</accession>
<evidence type="ECO:0000256" key="5">
    <source>
        <dbReference type="ARBA" id="ARBA00023212"/>
    </source>
</evidence>
<evidence type="ECO:0000313" key="8">
    <source>
        <dbReference type="Proteomes" id="UP001529510"/>
    </source>
</evidence>
<keyword evidence="8" id="KW-1185">Reference proteome</keyword>
<feature type="non-terminal residue" evidence="7">
    <location>
        <position position="54"/>
    </location>
</feature>
<keyword evidence="5" id="KW-0206">Cytoskeleton</keyword>
<comment type="caution">
    <text evidence="7">The sequence shown here is derived from an EMBL/GenBank/DDBJ whole genome shotgun (WGS) entry which is preliminary data.</text>
</comment>
<evidence type="ECO:0000256" key="4">
    <source>
        <dbReference type="ARBA" id="ARBA00022490"/>
    </source>
</evidence>
<sequence length="54" mass="5823">MSQSAQPGAMPSAPDSPGNVQKYSIKKKKVLNAEETELFELTQAAGIVIDQEVF</sequence>
<dbReference type="Proteomes" id="UP001529510">
    <property type="component" value="Unassembled WGS sequence"/>
</dbReference>
<protein>
    <submittedName>
        <fullName evidence="7">Uncharacterized protein</fullName>
    </submittedName>
</protein>
<dbReference type="AlphaFoldDB" id="A0ABD0NLX3"/>
<evidence type="ECO:0000313" key="7">
    <source>
        <dbReference type="EMBL" id="KAL0162964.1"/>
    </source>
</evidence>
<dbReference type="PANTHER" id="PTHR28578:SF2">
    <property type="entry name" value="MITOTIC-SPINDLE ORGANIZING PROTEIN 2"/>
    <property type="match status" value="1"/>
</dbReference>
<dbReference type="PANTHER" id="PTHR28578">
    <property type="entry name" value="MITOTIC-SPINDLE ORGANIZING PROTEIN 2A-RELATED"/>
    <property type="match status" value="1"/>
</dbReference>
<dbReference type="GO" id="GO:0005819">
    <property type="term" value="C:spindle"/>
    <property type="evidence" value="ECO:0007669"/>
    <property type="project" value="UniProtKB-SubCell"/>
</dbReference>
<name>A0ABD0NLX3_CIRMR</name>
<evidence type="ECO:0000256" key="1">
    <source>
        <dbReference type="ARBA" id="ARBA00004186"/>
    </source>
</evidence>
<evidence type="ECO:0000256" key="2">
    <source>
        <dbReference type="ARBA" id="ARBA00004300"/>
    </source>
</evidence>
<keyword evidence="4" id="KW-0963">Cytoplasm</keyword>
<dbReference type="Pfam" id="PF12926">
    <property type="entry name" value="MOZART2"/>
    <property type="match status" value="1"/>
</dbReference>
<organism evidence="7 8">
    <name type="scientific">Cirrhinus mrigala</name>
    <name type="common">Mrigala</name>
    <dbReference type="NCBI Taxonomy" id="683832"/>
    <lineage>
        <taxon>Eukaryota</taxon>
        <taxon>Metazoa</taxon>
        <taxon>Chordata</taxon>
        <taxon>Craniata</taxon>
        <taxon>Vertebrata</taxon>
        <taxon>Euteleostomi</taxon>
        <taxon>Actinopterygii</taxon>
        <taxon>Neopterygii</taxon>
        <taxon>Teleostei</taxon>
        <taxon>Ostariophysi</taxon>
        <taxon>Cypriniformes</taxon>
        <taxon>Cyprinidae</taxon>
        <taxon>Labeoninae</taxon>
        <taxon>Labeonini</taxon>
        <taxon>Cirrhinus</taxon>
    </lineage>
</organism>
<evidence type="ECO:0000256" key="3">
    <source>
        <dbReference type="ARBA" id="ARBA00007286"/>
    </source>
</evidence>
<reference evidence="7 8" key="1">
    <citation type="submission" date="2024-05" db="EMBL/GenBank/DDBJ databases">
        <title>Genome sequencing and assembly of Indian major carp, Cirrhinus mrigala (Hamilton, 1822).</title>
        <authorList>
            <person name="Mohindra V."/>
            <person name="Chowdhury L.M."/>
            <person name="Lal K."/>
            <person name="Jena J.K."/>
        </authorList>
    </citation>
    <scope>NUCLEOTIDE SEQUENCE [LARGE SCALE GENOMIC DNA]</scope>
    <source>
        <strain evidence="7">CM1030</strain>
        <tissue evidence="7">Blood</tissue>
    </source>
</reference>
<feature type="region of interest" description="Disordered" evidence="6">
    <location>
        <begin position="1"/>
        <end position="21"/>
    </location>
</feature>
<comment type="subcellular location">
    <subcellularLocation>
        <location evidence="2">Cytoplasm</location>
        <location evidence="2">Cytoskeleton</location>
        <location evidence="2">Microtubule organizing center</location>
        <location evidence="2">Centrosome</location>
    </subcellularLocation>
    <subcellularLocation>
        <location evidence="1">Cytoplasm</location>
        <location evidence="1">Cytoskeleton</location>
        <location evidence="1">Spindle</location>
    </subcellularLocation>
</comment>
<comment type="similarity">
    <text evidence="3">Belongs to the MOZART2 family.</text>
</comment>
<proteinExistence type="inferred from homology"/>